<evidence type="ECO:0000259" key="10">
    <source>
        <dbReference type="Pfam" id="PF00955"/>
    </source>
</evidence>
<evidence type="ECO:0000256" key="1">
    <source>
        <dbReference type="ARBA" id="ARBA00004651"/>
    </source>
</evidence>
<dbReference type="PANTHER" id="PTHR11453">
    <property type="entry name" value="ANION EXCHANGE PROTEIN"/>
    <property type="match status" value="1"/>
</dbReference>
<evidence type="ECO:0000256" key="8">
    <source>
        <dbReference type="ARBA" id="ARBA00023136"/>
    </source>
</evidence>
<feature type="transmembrane region" description="Helical" evidence="9">
    <location>
        <begin position="526"/>
        <end position="546"/>
    </location>
</feature>
<dbReference type="PANTHER" id="PTHR11453:SF121">
    <property type="entry name" value="ANION TRANSPORTER ABTS-2"/>
    <property type="match status" value="1"/>
</dbReference>
<protein>
    <recommendedName>
        <fullName evidence="10">Bicarbonate transporter-like transmembrane domain-containing protein</fullName>
    </recommendedName>
</protein>
<evidence type="ECO:0000256" key="9">
    <source>
        <dbReference type="SAM" id="Phobius"/>
    </source>
</evidence>
<dbReference type="EMBL" id="LIAE01010531">
    <property type="protein sequence ID" value="PAV59308.1"/>
    <property type="molecule type" value="Genomic_DNA"/>
</dbReference>
<evidence type="ECO:0000313" key="12">
    <source>
        <dbReference type="Proteomes" id="UP000218231"/>
    </source>
</evidence>
<dbReference type="GO" id="GO:0016323">
    <property type="term" value="C:basolateral plasma membrane"/>
    <property type="evidence" value="ECO:0007669"/>
    <property type="project" value="TreeGrafter"/>
</dbReference>
<dbReference type="AlphaFoldDB" id="A0A2A2JC03"/>
<gene>
    <name evidence="11" type="ORF">WR25_15650</name>
</gene>
<feature type="transmembrane region" description="Helical" evidence="9">
    <location>
        <begin position="228"/>
        <end position="249"/>
    </location>
</feature>
<sequence length="559" mass="63086">MNLNTGTLLICAEEACRARNLSEEIRAKLDAKSLIGSAVILHNLIDTNMIHIIDKLLDGIEKENAKIDKDSVKKELFSINNDENMGIRFRKKVQQYCKTDFYDINQCWIVLFAEIDNIKKRHIALATLKEATNMGDEAQEMQIIALVIAPKIDKETKSAKETAQTIATLLTRDELRLGIEECQTSDEIRNLLKQEAEWHLSKKETRIEIGPDGDDSKGVKDSRTISKVISTAVFLIFTILPTSISYGILNDDNTHGSINVQKVILGQAIGGVVFGLFGGQQLLILSTTAPLSIYISVIYAVCKANDWDFFEMYAAVGIYAQLFLILFALFQMANLMKYTMSVYHELRCLRYYEHYKCVSKNGGRLCTIFGIIIRISSLWNRMAIASVRLIKILSVSSSVFKYSCENFPIYSTPDVHWIPFYNLPGAAHGPAVGLAFPLSLLFFMDQLLVTNTIDNKQHNLAKGSSHHWDLLVVAILNIFLSIVGLPWMHGALPSAFLHLKALSDVEERLHNGRVQQVIVRVRETRLAVLLAHVLMFPIYFYLIPYLNQFIPIALFHGKI</sequence>
<feature type="domain" description="Bicarbonate transporter-like transmembrane" evidence="10">
    <location>
        <begin position="226"/>
        <end position="342"/>
    </location>
</feature>
<evidence type="ECO:0000256" key="2">
    <source>
        <dbReference type="ARBA" id="ARBA00010993"/>
    </source>
</evidence>
<dbReference type="InterPro" id="IPR016152">
    <property type="entry name" value="PTrfase/Anion_transptr"/>
</dbReference>
<dbReference type="OrthoDB" id="1735926at2759"/>
<dbReference type="SUPFAM" id="SSF55804">
    <property type="entry name" value="Phoshotransferase/anion transport protein"/>
    <property type="match status" value="1"/>
</dbReference>
<feature type="transmembrane region" description="Helical" evidence="9">
    <location>
        <begin position="470"/>
        <end position="489"/>
    </location>
</feature>
<keyword evidence="6 9" id="KW-1133">Transmembrane helix</keyword>
<keyword evidence="3" id="KW-0813">Transport</keyword>
<evidence type="ECO:0000256" key="7">
    <source>
        <dbReference type="ARBA" id="ARBA00023065"/>
    </source>
</evidence>
<proteinExistence type="inferred from homology"/>
<comment type="subcellular location">
    <subcellularLocation>
        <location evidence="1">Cell membrane</location>
        <topology evidence="1">Multi-pass membrane protein</topology>
    </subcellularLocation>
</comment>
<evidence type="ECO:0000256" key="3">
    <source>
        <dbReference type="ARBA" id="ARBA00022448"/>
    </source>
</evidence>
<evidence type="ECO:0000256" key="6">
    <source>
        <dbReference type="ARBA" id="ARBA00022989"/>
    </source>
</evidence>
<evidence type="ECO:0000256" key="5">
    <source>
        <dbReference type="ARBA" id="ARBA00022692"/>
    </source>
</evidence>
<dbReference type="GO" id="GO:0006820">
    <property type="term" value="P:monoatomic anion transport"/>
    <property type="evidence" value="ECO:0007669"/>
    <property type="project" value="InterPro"/>
</dbReference>
<keyword evidence="12" id="KW-1185">Reference proteome</keyword>
<dbReference type="Pfam" id="PF00955">
    <property type="entry name" value="HCO3_cotransp"/>
    <property type="match status" value="2"/>
</dbReference>
<evidence type="ECO:0000313" key="11">
    <source>
        <dbReference type="EMBL" id="PAV59308.1"/>
    </source>
</evidence>
<feature type="transmembrane region" description="Helical" evidence="9">
    <location>
        <begin position="313"/>
        <end position="333"/>
    </location>
</feature>
<comment type="similarity">
    <text evidence="2">Belongs to the anion exchanger (TC 2.A.31) family.</text>
</comment>
<dbReference type="STRING" id="2018661.A0A2A2JC03"/>
<dbReference type="InterPro" id="IPR003020">
    <property type="entry name" value="HCO3_transpt_euk"/>
</dbReference>
<organism evidence="11 12">
    <name type="scientific">Diploscapter pachys</name>
    <dbReference type="NCBI Taxonomy" id="2018661"/>
    <lineage>
        <taxon>Eukaryota</taxon>
        <taxon>Metazoa</taxon>
        <taxon>Ecdysozoa</taxon>
        <taxon>Nematoda</taxon>
        <taxon>Chromadorea</taxon>
        <taxon>Rhabditida</taxon>
        <taxon>Rhabditina</taxon>
        <taxon>Rhabditomorpha</taxon>
        <taxon>Rhabditoidea</taxon>
        <taxon>Rhabditidae</taxon>
        <taxon>Diploscapter</taxon>
    </lineage>
</organism>
<dbReference type="Proteomes" id="UP000218231">
    <property type="component" value="Unassembled WGS sequence"/>
</dbReference>
<dbReference type="Gene3D" id="3.40.930.10">
    <property type="entry name" value="Mannitol-specific EII, Chain A"/>
    <property type="match status" value="1"/>
</dbReference>
<feature type="domain" description="Bicarbonate transporter-like transmembrane" evidence="10">
    <location>
        <begin position="382"/>
        <end position="557"/>
    </location>
</feature>
<keyword evidence="5 9" id="KW-0812">Transmembrane</keyword>
<keyword evidence="8 9" id="KW-0472">Membrane</keyword>
<reference evidence="11 12" key="1">
    <citation type="journal article" date="2017" name="Curr. Biol.">
        <title>Genome architecture and evolution of a unichromosomal asexual nematode.</title>
        <authorList>
            <person name="Fradin H."/>
            <person name="Zegar C."/>
            <person name="Gutwein M."/>
            <person name="Lucas J."/>
            <person name="Kovtun M."/>
            <person name="Corcoran D."/>
            <person name="Baugh L.R."/>
            <person name="Kiontke K."/>
            <person name="Gunsalus K."/>
            <person name="Fitch D.H."/>
            <person name="Piano F."/>
        </authorList>
    </citation>
    <scope>NUCLEOTIDE SEQUENCE [LARGE SCALE GENOMIC DNA]</scope>
    <source>
        <strain evidence="11">PF1309</strain>
    </source>
</reference>
<dbReference type="GO" id="GO:0005452">
    <property type="term" value="F:solute:inorganic anion antiporter activity"/>
    <property type="evidence" value="ECO:0007669"/>
    <property type="project" value="InterPro"/>
</dbReference>
<name>A0A2A2JC03_9BILA</name>
<comment type="caution">
    <text evidence="11">The sequence shown here is derived from an EMBL/GenBank/DDBJ whole genome shotgun (WGS) entry which is preliminary data.</text>
</comment>
<evidence type="ECO:0000256" key="4">
    <source>
        <dbReference type="ARBA" id="ARBA00022475"/>
    </source>
</evidence>
<accession>A0A2A2JC03</accession>
<keyword evidence="7" id="KW-0406">Ion transport</keyword>
<dbReference type="InterPro" id="IPR011531">
    <property type="entry name" value="HCO3_transpt-like_TM_dom"/>
</dbReference>
<keyword evidence="4" id="KW-1003">Cell membrane</keyword>
<dbReference type="GO" id="GO:0050801">
    <property type="term" value="P:monoatomic ion homeostasis"/>
    <property type="evidence" value="ECO:0007669"/>
    <property type="project" value="TreeGrafter"/>
</dbReference>